<feature type="compositionally biased region" description="Basic and acidic residues" evidence="10">
    <location>
        <begin position="226"/>
        <end position="242"/>
    </location>
</feature>
<dbReference type="InterPro" id="IPR008972">
    <property type="entry name" value="Cupredoxin"/>
</dbReference>
<evidence type="ECO:0000256" key="4">
    <source>
        <dbReference type="ARBA" id="ARBA00022723"/>
    </source>
</evidence>
<feature type="transmembrane region" description="Helical" evidence="11">
    <location>
        <begin position="173"/>
        <end position="195"/>
    </location>
</feature>
<name>A0A9Q4Q2C4_9EURY</name>
<keyword evidence="4 9" id="KW-0479">Metal-binding</keyword>
<accession>A0A9Q4Q2C4</accession>
<evidence type="ECO:0000313" key="14">
    <source>
        <dbReference type="EMBL" id="MDF9748169.1"/>
    </source>
</evidence>
<dbReference type="CDD" id="cd11586">
    <property type="entry name" value="VbhA_like"/>
    <property type="match status" value="1"/>
</dbReference>
<feature type="domain" description="SHOCT" evidence="13">
    <location>
        <begin position="208"/>
        <end position="233"/>
    </location>
</feature>
<dbReference type="GO" id="GO:0016020">
    <property type="term" value="C:membrane"/>
    <property type="evidence" value="ECO:0007669"/>
    <property type="project" value="UniProtKB-SubCell"/>
</dbReference>
<sequence>MTDYSRRQFLGALGAGTVASAGFTQPVAAQETPVVKMGNNYFDPIGLHVEPGTTVRFEIAAGAHSATAYPDRVPADGTAFDSGTISQGSFEHTFEAPGTYDYYCIPHKTVGMVGRIVVGSPGGPAEDSPIPDGEVPDSETIVQNGAVAIGSDVEGSGSPDGGMMGGSRGGWGGVPFIGGALGMLGLIGGLLYWALGRGDAPSRSNTSAMETLQRRYARGEIDEEEFQQRRERLEDRQDDRSL</sequence>
<feature type="binding site" evidence="9">
    <location>
        <position position="64"/>
    </location>
    <ligand>
        <name>Cu cation</name>
        <dbReference type="ChEBI" id="CHEBI:23378"/>
    </ligand>
</feature>
<dbReference type="PROSITE" id="PS51318">
    <property type="entry name" value="TAT"/>
    <property type="match status" value="1"/>
</dbReference>
<keyword evidence="5" id="KW-0574">Periplasm</keyword>
<feature type="region of interest" description="Disordered" evidence="10">
    <location>
        <begin position="200"/>
        <end position="242"/>
    </location>
</feature>
<dbReference type="RefSeq" id="WP_277524739.1">
    <property type="nucleotide sequence ID" value="NZ_JAMQOT010000012.1"/>
</dbReference>
<comment type="cofactor">
    <cofactor evidence="9">
        <name>Cu cation</name>
        <dbReference type="ChEBI" id="CHEBI:23378"/>
    </cofactor>
    <text evidence="9">Binds 1 copper ion per subunit.</text>
</comment>
<dbReference type="Proteomes" id="UP001154061">
    <property type="component" value="Unassembled WGS sequence"/>
</dbReference>
<dbReference type="GO" id="GO:0042597">
    <property type="term" value="C:periplasmic space"/>
    <property type="evidence" value="ECO:0007669"/>
    <property type="project" value="UniProtKB-SubCell"/>
</dbReference>
<evidence type="ECO:0000256" key="2">
    <source>
        <dbReference type="ARBA" id="ARBA00004418"/>
    </source>
</evidence>
<dbReference type="SUPFAM" id="SSF49503">
    <property type="entry name" value="Cupredoxins"/>
    <property type="match status" value="1"/>
</dbReference>
<proteinExistence type="predicted"/>
<feature type="binding site" evidence="9">
    <location>
        <position position="107"/>
    </location>
    <ligand>
        <name>Cu cation</name>
        <dbReference type="ChEBI" id="CHEBI:23378"/>
    </ligand>
</feature>
<dbReference type="EMBL" id="JAMQOT010000012">
    <property type="protein sequence ID" value="MDF9748169.1"/>
    <property type="molecule type" value="Genomic_DNA"/>
</dbReference>
<feature type="binding site" evidence="9">
    <location>
        <position position="112"/>
    </location>
    <ligand>
        <name>Cu cation</name>
        <dbReference type="ChEBI" id="CHEBI:23378"/>
    </ligand>
</feature>
<dbReference type="InterPro" id="IPR033788">
    <property type="entry name" value="VbhA-like"/>
</dbReference>
<evidence type="ECO:0000256" key="5">
    <source>
        <dbReference type="ARBA" id="ARBA00022764"/>
    </source>
</evidence>
<evidence type="ECO:0000256" key="9">
    <source>
        <dbReference type="PIRSR" id="PIRSR602386-1"/>
    </source>
</evidence>
<keyword evidence="11" id="KW-0812">Transmembrane</keyword>
<dbReference type="AlphaFoldDB" id="A0A9Q4Q2C4"/>
<dbReference type="CDD" id="cd04220">
    <property type="entry name" value="Halocyanin"/>
    <property type="match status" value="1"/>
</dbReference>
<evidence type="ECO:0000256" key="11">
    <source>
        <dbReference type="SAM" id="Phobius"/>
    </source>
</evidence>
<evidence type="ECO:0000256" key="1">
    <source>
        <dbReference type="ARBA" id="ARBA00004370"/>
    </source>
</evidence>
<dbReference type="Pfam" id="PF00127">
    <property type="entry name" value="Copper-bind"/>
    <property type="match status" value="1"/>
</dbReference>
<dbReference type="PANTHER" id="PTHR34192">
    <property type="entry name" value="PLASTOCYANIN MAJOR ISOFORM, CHLOROPLASTIC-RELATED"/>
    <property type="match status" value="1"/>
</dbReference>
<evidence type="ECO:0000313" key="15">
    <source>
        <dbReference type="Proteomes" id="UP001154061"/>
    </source>
</evidence>
<dbReference type="PRINTS" id="PR00155">
    <property type="entry name" value="AMICYANIN"/>
</dbReference>
<dbReference type="InterPro" id="IPR000923">
    <property type="entry name" value="BlueCu_1"/>
</dbReference>
<dbReference type="InterPro" id="IPR002386">
    <property type="entry name" value="Amicyanin/Pseudoazurin"/>
</dbReference>
<gene>
    <name evidence="14" type="ORF">NDI89_21595</name>
</gene>
<dbReference type="GO" id="GO:0009055">
    <property type="term" value="F:electron transfer activity"/>
    <property type="evidence" value="ECO:0007669"/>
    <property type="project" value="InterPro"/>
</dbReference>
<evidence type="ECO:0000256" key="8">
    <source>
        <dbReference type="ARBA" id="ARBA00023136"/>
    </source>
</evidence>
<keyword evidence="11" id="KW-1133">Transmembrane helix</keyword>
<reference evidence="14" key="1">
    <citation type="submission" date="2022-06" db="EMBL/GenBank/DDBJ databases">
        <title>Natrinema sp. a new haloarchaeum isolate from saline soil.</title>
        <authorList>
            <person name="Strakova D."/>
            <person name="Galisteo C."/>
            <person name="Sanchez-Porro C."/>
            <person name="Ventosa A."/>
        </authorList>
    </citation>
    <scope>NUCLEOTIDE SEQUENCE</scope>
    <source>
        <strain evidence="14">S1CR25-10</strain>
    </source>
</reference>
<comment type="caution">
    <text evidence="14">The sequence shown here is derived from an EMBL/GenBank/DDBJ whole genome shotgun (WGS) entry which is preliminary data.</text>
</comment>
<dbReference type="InterPro" id="IPR006311">
    <property type="entry name" value="TAT_signal"/>
</dbReference>
<dbReference type="PROSITE" id="PS00196">
    <property type="entry name" value="COPPER_BLUE"/>
    <property type="match status" value="1"/>
</dbReference>
<evidence type="ECO:0000256" key="7">
    <source>
        <dbReference type="ARBA" id="ARBA00023008"/>
    </source>
</evidence>
<keyword evidence="6" id="KW-0249">Electron transport</keyword>
<protein>
    <submittedName>
        <fullName evidence="14">SHOCT domain-containing protein</fullName>
    </submittedName>
</protein>
<feature type="binding site" evidence="9">
    <location>
        <position position="104"/>
    </location>
    <ligand>
        <name>Cu cation</name>
        <dbReference type="ChEBI" id="CHEBI:23378"/>
    </ligand>
</feature>
<evidence type="ECO:0000259" key="12">
    <source>
        <dbReference type="Pfam" id="PF00127"/>
    </source>
</evidence>
<evidence type="ECO:0000256" key="10">
    <source>
        <dbReference type="SAM" id="MobiDB-lite"/>
    </source>
</evidence>
<keyword evidence="7 9" id="KW-0186">Copper</keyword>
<dbReference type="Pfam" id="PF09851">
    <property type="entry name" value="SHOCT"/>
    <property type="match status" value="1"/>
</dbReference>
<keyword evidence="15" id="KW-1185">Reference proteome</keyword>
<evidence type="ECO:0000256" key="6">
    <source>
        <dbReference type="ARBA" id="ARBA00022982"/>
    </source>
</evidence>
<keyword evidence="3" id="KW-0813">Transport</keyword>
<feature type="domain" description="Blue (type 1) copper" evidence="12">
    <location>
        <begin position="39"/>
        <end position="118"/>
    </location>
</feature>
<evidence type="ECO:0000259" key="13">
    <source>
        <dbReference type="Pfam" id="PF09851"/>
    </source>
</evidence>
<organism evidence="14 15">
    <name type="scientific">Natrinema salsiterrestre</name>
    <dbReference type="NCBI Taxonomy" id="2950540"/>
    <lineage>
        <taxon>Archaea</taxon>
        <taxon>Methanobacteriati</taxon>
        <taxon>Methanobacteriota</taxon>
        <taxon>Stenosarchaea group</taxon>
        <taxon>Halobacteria</taxon>
        <taxon>Halobacteriales</taxon>
        <taxon>Natrialbaceae</taxon>
        <taxon>Natrinema</taxon>
    </lineage>
</organism>
<dbReference type="InterPro" id="IPR028871">
    <property type="entry name" value="BlueCu_1_BS"/>
</dbReference>
<dbReference type="InterPro" id="IPR018649">
    <property type="entry name" value="SHOCT"/>
</dbReference>
<evidence type="ECO:0000256" key="3">
    <source>
        <dbReference type="ARBA" id="ARBA00022448"/>
    </source>
</evidence>
<dbReference type="GO" id="GO:0005507">
    <property type="term" value="F:copper ion binding"/>
    <property type="evidence" value="ECO:0007669"/>
    <property type="project" value="InterPro"/>
</dbReference>
<comment type="subcellular location">
    <subcellularLocation>
        <location evidence="1">Membrane</location>
    </subcellularLocation>
    <subcellularLocation>
        <location evidence="2">Periplasm</location>
    </subcellularLocation>
</comment>
<dbReference type="Gene3D" id="2.60.40.420">
    <property type="entry name" value="Cupredoxins - blue copper proteins"/>
    <property type="match status" value="1"/>
</dbReference>
<dbReference type="PANTHER" id="PTHR34192:SF10">
    <property type="entry name" value="PLASTOCYANIN MAJOR ISOFORM, CHLOROPLASTIC-RELATED"/>
    <property type="match status" value="1"/>
</dbReference>
<keyword evidence="8 11" id="KW-0472">Membrane</keyword>